<keyword evidence="11" id="KW-0012">Acyltransferase</keyword>
<keyword evidence="3 10" id="KW-0808">Transferase</keyword>
<dbReference type="RefSeq" id="WP_053417994.1">
    <property type="nucleotide sequence ID" value="NZ_LILB01000005.1"/>
</dbReference>
<comment type="function">
    <text evidence="10">Catalyzes the transfer of an acyl group from acyl-phosphate (acyl-PO(4)) to glycerol-3-phosphate (G3P) to form lysophosphatidic acid (LPA). This enzyme utilizes acyl-phosphate as fatty acyl donor, but not acyl-CoA or acyl-ACP.</text>
</comment>
<dbReference type="HAMAP" id="MF_01043">
    <property type="entry name" value="PlsY"/>
    <property type="match status" value="1"/>
</dbReference>
<dbReference type="GO" id="GO:0043772">
    <property type="term" value="F:acyl-phosphate glycerol-3-phosphate acyltransferase activity"/>
    <property type="evidence" value="ECO:0007669"/>
    <property type="project" value="UniProtKB-UniRule"/>
</dbReference>
<keyword evidence="8 10" id="KW-0594">Phospholipid biosynthesis</keyword>
<organism evidence="11 12">
    <name type="scientific">Viridibacillus arvi</name>
    <dbReference type="NCBI Taxonomy" id="263475"/>
    <lineage>
        <taxon>Bacteria</taxon>
        <taxon>Bacillati</taxon>
        <taxon>Bacillota</taxon>
        <taxon>Bacilli</taxon>
        <taxon>Bacillales</taxon>
        <taxon>Caryophanaceae</taxon>
        <taxon>Viridibacillus</taxon>
    </lineage>
</organism>
<evidence type="ECO:0000256" key="4">
    <source>
        <dbReference type="ARBA" id="ARBA00022692"/>
    </source>
</evidence>
<keyword evidence="9 10" id="KW-1208">Phospholipid metabolism</keyword>
<evidence type="ECO:0000313" key="11">
    <source>
        <dbReference type="EMBL" id="KOO49822.1"/>
    </source>
</evidence>
<accession>A0A0M0LFW0</accession>
<evidence type="ECO:0000256" key="10">
    <source>
        <dbReference type="HAMAP-Rule" id="MF_01043"/>
    </source>
</evidence>
<keyword evidence="5 10" id="KW-1133">Transmembrane helix</keyword>
<comment type="catalytic activity">
    <reaction evidence="10">
        <text>an acyl phosphate + sn-glycerol 3-phosphate = a 1-acyl-sn-glycero-3-phosphate + phosphate</text>
        <dbReference type="Rhea" id="RHEA:34075"/>
        <dbReference type="ChEBI" id="CHEBI:43474"/>
        <dbReference type="ChEBI" id="CHEBI:57597"/>
        <dbReference type="ChEBI" id="CHEBI:57970"/>
        <dbReference type="ChEBI" id="CHEBI:59918"/>
        <dbReference type="EC" id="2.3.1.275"/>
    </reaction>
</comment>
<keyword evidence="1 10" id="KW-1003">Cell membrane</keyword>
<dbReference type="STRING" id="263475.AMD00_16010"/>
<sequence length="197" mass="21767">MSYLTICYWLMSYFAGTFMTAWWVGKWRNIDLREHRSGNLGARNAGAVIGKSAFLITSIGDGSKGLLIVLLGYLLNETEFSIAVAGALVIIGHLFPFWLKGKGGKGIATFVGVTLAFNPLLFLAFVVGFLIPIPFLKSATLSMLLGYVCYIGSIIYSGCLPVAWPIVLIILIIVYKHRFDIIESYQEKAWKSKKSTL</sequence>
<keyword evidence="2 10" id="KW-0444">Lipid biosynthesis</keyword>
<dbReference type="EC" id="2.3.1.275" evidence="10"/>
<feature type="transmembrane region" description="Helical" evidence="10">
    <location>
        <begin position="53"/>
        <end position="74"/>
    </location>
</feature>
<comment type="subcellular location">
    <subcellularLocation>
        <location evidence="10">Cell membrane</location>
        <topology evidence="10">Multi-pass membrane protein</topology>
    </subcellularLocation>
</comment>
<evidence type="ECO:0000256" key="1">
    <source>
        <dbReference type="ARBA" id="ARBA00022475"/>
    </source>
</evidence>
<dbReference type="SMART" id="SM01207">
    <property type="entry name" value="G3P_acyltransf"/>
    <property type="match status" value="1"/>
</dbReference>
<protein>
    <recommendedName>
        <fullName evidence="10">Glycerol-3-phosphate acyltransferase</fullName>
    </recommendedName>
    <alternativeName>
        <fullName evidence="10">Acyl-PO4 G3P acyltransferase</fullName>
    </alternativeName>
    <alternativeName>
        <fullName evidence="10">Acyl-phosphate--glycerol-3-phosphate acyltransferase</fullName>
    </alternativeName>
    <alternativeName>
        <fullName evidence="10">G3P acyltransferase</fullName>
        <shortName evidence="10">GPAT</shortName>
        <ecNumber evidence="10">2.3.1.275</ecNumber>
    </alternativeName>
    <alternativeName>
        <fullName evidence="10">Lysophosphatidic acid synthase</fullName>
        <shortName evidence="10">LPA synthase</shortName>
    </alternativeName>
</protein>
<evidence type="ECO:0000256" key="9">
    <source>
        <dbReference type="ARBA" id="ARBA00023264"/>
    </source>
</evidence>
<dbReference type="PANTHER" id="PTHR30309">
    <property type="entry name" value="INNER MEMBRANE PROTEIN YGIH"/>
    <property type="match status" value="1"/>
</dbReference>
<proteinExistence type="inferred from homology"/>
<dbReference type="EMBL" id="LILB01000005">
    <property type="protein sequence ID" value="KOO49822.1"/>
    <property type="molecule type" value="Genomic_DNA"/>
</dbReference>
<feature type="transmembrane region" description="Helical" evidence="10">
    <location>
        <begin position="80"/>
        <end position="99"/>
    </location>
</feature>
<evidence type="ECO:0000256" key="2">
    <source>
        <dbReference type="ARBA" id="ARBA00022516"/>
    </source>
</evidence>
<dbReference type="AlphaFoldDB" id="A0A0M0LFW0"/>
<comment type="pathway">
    <text evidence="10">Lipid metabolism; phospholipid metabolism.</text>
</comment>
<dbReference type="UniPathway" id="UPA00085"/>
<evidence type="ECO:0000256" key="8">
    <source>
        <dbReference type="ARBA" id="ARBA00023209"/>
    </source>
</evidence>
<keyword evidence="4 10" id="KW-0812">Transmembrane</keyword>
<comment type="similarity">
    <text evidence="10">Belongs to the PlsY family.</text>
</comment>
<dbReference type="GeneID" id="301137600"/>
<feature type="transmembrane region" description="Helical" evidence="10">
    <location>
        <begin position="145"/>
        <end position="175"/>
    </location>
</feature>
<evidence type="ECO:0000256" key="3">
    <source>
        <dbReference type="ARBA" id="ARBA00022679"/>
    </source>
</evidence>
<dbReference type="OrthoDB" id="9777124at2"/>
<dbReference type="Pfam" id="PF02660">
    <property type="entry name" value="G3P_acyltransf"/>
    <property type="match status" value="1"/>
</dbReference>
<name>A0A0M0LFW0_9BACL</name>
<keyword evidence="12" id="KW-1185">Reference proteome</keyword>
<dbReference type="PANTHER" id="PTHR30309:SF0">
    <property type="entry name" value="GLYCEROL-3-PHOSPHATE ACYLTRANSFERASE-RELATED"/>
    <property type="match status" value="1"/>
</dbReference>
<evidence type="ECO:0000313" key="12">
    <source>
        <dbReference type="Proteomes" id="UP000036867"/>
    </source>
</evidence>
<dbReference type="PATRIC" id="fig|263475.3.peg.4481"/>
<comment type="subunit">
    <text evidence="10">Probably interacts with PlsX.</text>
</comment>
<feature type="transmembrane region" description="Helical" evidence="10">
    <location>
        <begin position="6"/>
        <end position="25"/>
    </location>
</feature>
<dbReference type="GO" id="GO:0005886">
    <property type="term" value="C:plasma membrane"/>
    <property type="evidence" value="ECO:0007669"/>
    <property type="project" value="UniProtKB-SubCell"/>
</dbReference>
<gene>
    <name evidence="10" type="primary">plsY</name>
    <name evidence="11" type="ORF">AMD00_16010</name>
</gene>
<feature type="transmembrane region" description="Helical" evidence="10">
    <location>
        <begin position="106"/>
        <end position="133"/>
    </location>
</feature>
<comment type="caution">
    <text evidence="11">The sequence shown here is derived from an EMBL/GenBank/DDBJ whole genome shotgun (WGS) entry which is preliminary data.</text>
</comment>
<evidence type="ECO:0000256" key="7">
    <source>
        <dbReference type="ARBA" id="ARBA00023136"/>
    </source>
</evidence>
<reference evidence="12" key="1">
    <citation type="submission" date="2015-08" db="EMBL/GenBank/DDBJ databases">
        <title>Fjat-10028 dsm 16317.</title>
        <authorList>
            <person name="Liu B."/>
            <person name="Wang J."/>
            <person name="Zhu Y."/>
            <person name="Liu G."/>
            <person name="Chen Q."/>
            <person name="Chen Z."/>
            <person name="Lan J."/>
            <person name="Che J."/>
            <person name="Ge C."/>
            <person name="Shi H."/>
            <person name="Pan Z."/>
            <person name="Liu X."/>
        </authorList>
    </citation>
    <scope>NUCLEOTIDE SEQUENCE [LARGE SCALE GENOMIC DNA]</scope>
    <source>
        <strain evidence="12">DSM 16317</strain>
    </source>
</reference>
<dbReference type="Proteomes" id="UP000036867">
    <property type="component" value="Unassembled WGS sequence"/>
</dbReference>
<keyword evidence="6 10" id="KW-0443">Lipid metabolism</keyword>
<evidence type="ECO:0000256" key="6">
    <source>
        <dbReference type="ARBA" id="ARBA00023098"/>
    </source>
</evidence>
<dbReference type="InterPro" id="IPR003811">
    <property type="entry name" value="G3P_acylTferase_PlsY"/>
</dbReference>
<keyword evidence="7 10" id="KW-0472">Membrane</keyword>
<dbReference type="GO" id="GO:0008654">
    <property type="term" value="P:phospholipid biosynthetic process"/>
    <property type="evidence" value="ECO:0007669"/>
    <property type="project" value="UniProtKB-UniRule"/>
</dbReference>
<evidence type="ECO:0000256" key="5">
    <source>
        <dbReference type="ARBA" id="ARBA00022989"/>
    </source>
</evidence>